<sequence>MKTDFTHPQPAVQWDILGAGFQESALLERPGTRGGAPGGWWGGALDVEGLASHSVGLVGQAVAELSAGRCELRSGPSHLAAGFESFRHLKIAGRTVQAFAPLSGFFPTARGWIRTHANYPHHERALLDAMNASGPEQLATAFAQSEAFEAQERIVAAGGIAAAVRSRKQWLDEPQAQPAAAGPWAQFELSAMPETGVWRFHPESRLPLEGLKILDFTRVIAGPTASRTLALLGAQVLRVDGPRIPELPDQHIDTGFAKRSTVLDLATVPGLAAVHELLAQADAVILGYRPGALETLGLSAESLRERYPQLVIAQLCAWGFAGPWASRRGFDSIVQAATGIADAYRTPGGKPGALPVQGLDYAAGYGIAAAVIALLRARTERQRTGTVRFSLARTAQALFDFGRPAAPAVELGTPATARRESGYGMLDYALPPFELNGAQLDYPQAPTRYGTDQPAWA</sequence>
<dbReference type="InterPro" id="IPR050509">
    <property type="entry name" value="CoA-transferase_III"/>
</dbReference>
<protein>
    <recommendedName>
        <fullName evidence="3">CoA transferase</fullName>
    </recommendedName>
</protein>
<comment type="caution">
    <text evidence="1">The sequence shown here is derived from an EMBL/GenBank/DDBJ whole genome shotgun (WGS) entry which is preliminary data.</text>
</comment>
<evidence type="ECO:0000313" key="2">
    <source>
        <dbReference type="Proteomes" id="UP000252167"/>
    </source>
</evidence>
<dbReference type="GO" id="GO:0003824">
    <property type="term" value="F:catalytic activity"/>
    <property type="evidence" value="ECO:0007669"/>
    <property type="project" value="InterPro"/>
</dbReference>
<dbReference type="PANTHER" id="PTHR48228">
    <property type="entry name" value="SUCCINYL-COA--D-CITRAMALATE COA-TRANSFERASE"/>
    <property type="match status" value="1"/>
</dbReference>
<dbReference type="PANTHER" id="PTHR48228:SF4">
    <property type="entry name" value="BLR3030 PROTEIN"/>
    <property type="match status" value="1"/>
</dbReference>
<reference evidence="1 2" key="1">
    <citation type="submission" date="2018-01" db="EMBL/GenBank/DDBJ databases">
        <title>Glutamicibacter soli strain NHPC-3 Whole genome sequence and assembly.</title>
        <authorList>
            <person name="Choudhury P."/>
            <person name="Gupta D."/>
            <person name="Sengupta K."/>
            <person name="Jawed A."/>
            <person name="Sultana N."/>
            <person name="Saha P."/>
        </authorList>
    </citation>
    <scope>NUCLEOTIDE SEQUENCE [LARGE SCALE GENOMIC DNA]</scope>
    <source>
        <strain evidence="1 2">NHPC-3</strain>
    </source>
</reference>
<gene>
    <name evidence="1" type="ORF">C1H84_06180</name>
</gene>
<proteinExistence type="predicted"/>
<evidence type="ECO:0008006" key="3">
    <source>
        <dbReference type="Google" id="ProtNLM"/>
    </source>
</evidence>
<dbReference type="InterPro" id="IPR003673">
    <property type="entry name" value="CoA-Trfase_fam_III"/>
</dbReference>
<dbReference type="Proteomes" id="UP000252167">
    <property type="component" value="Unassembled WGS sequence"/>
</dbReference>
<dbReference type="Gene3D" id="3.40.50.10540">
    <property type="entry name" value="Crotonobetainyl-coa:carnitine coa-transferase, domain 1"/>
    <property type="match status" value="1"/>
</dbReference>
<name>A0A365YKC9_9MICC</name>
<dbReference type="EMBL" id="POAF01000002">
    <property type="protein sequence ID" value="RBM02999.1"/>
    <property type="molecule type" value="Genomic_DNA"/>
</dbReference>
<keyword evidence="2" id="KW-1185">Reference proteome</keyword>
<dbReference type="Pfam" id="PF02515">
    <property type="entry name" value="CoA_transf_3"/>
    <property type="match status" value="1"/>
</dbReference>
<dbReference type="AlphaFoldDB" id="A0A365YKC9"/>
<dbReference type="InterPro" id="IPR023606">
    <property type="entry name" value="CoA-Trfase_III_dom_1_sf"/>
</dbReference>
<dbReference type="SUPFAM" id="SSF89796">
    <property type="entry name" value="CoA-transferase family III (CaiB/BaiF)"/>
    <property type="match status" value="2"/>
</dbReference>
<evidence type="ECO:0000313" key="1">
    <source>
        <dbReference type="EMBL" id="RBM02999.1"/>
    </source>
</evidence>
<accession>A0A365YKC9</accession>
<dbReference type="RefSeq" id="WP_113606865.1">
    <property type="nucleotide sequence ID" value="NZ_POAF01000002.1"/>
</dbReference>
<organism evidence="1 2">
    <name type="scientific">Glutamicibacter soli</name>
    <dbReference type="NCBI Taxonomy" id="453836"/>
    <lineage>
        <taxon>Bacteria</taxon>
        <taxon>Bacillati</taxon>
        <taxon>Actinomycetota</taxon>
        <taxon>Actinomycetes</taxon>
        <taxon>Micrococcales</taxon>
        <taxon>Micrococcaceae</taxon>
        <taxon>Glutamicibacter</taxon>
    </lineage>
</organism>